<feature type="signal peptide" evidence="3">
    <location>
        <begin position="1"/>
        <end position="30"/>
    </location>
</feature>
<feature type="region of interest" description="Disordered" evidence="1">
    <location>
        <begin position="1166"/>
        <end position="1199"/>
    </location>
</feature>
<feature type="transmembrane region" description="Helical" evidence="2">
    <location>
        <begin position="1209"/>
        <end position="1230"/>
    </location>
</feature>
<keyword evidence="3" id="KW-0732">Signal</keyword>
<proteinExistence type="predicted"/>
<dbReference type="RefSeq" id="WP_154524173.1">
    <property type="nucleotide sequence ID" value="NZ_VUNJ01000031.1"/>
</dbReference>
<protein>
    <recommendedName>
        <fullName evidence="6">Bacterial Ig-like domain-containing protein</fullName>
    </recommendedName>
</protein>
<keyword evidence="2" id="KW-1133">Transmembrane helix</keyword>
<evidence type="ECO:0000313" key="4">
    <source>
        <dbReference type="EMBL" id="MST93531.1"/>
    </source>
</evidence>
<feature type="transmembrane region" description="Helical" evidence="2">
    <location>
        <begin position="1263"/>
        <end position="1282"/>
    </location>
</feature>
<dbReference type="Proteomes" id="UP000431913">
    <property type="component" value="Unassembled WGS sequence"/>
</dbReference>
<organism evidence="4 5">
    <name type="scientific">Ruthenibacterium lactatiformans</name>
    <dbReference type="NCBI Taxonomy" id="1550024"/>
    <lineage>
        <taxon>Bacteria</taxon>
        <taxon>Bacillati</taxon>
        <taxon>Bacillota</taxon>
        <taxon>Clostridia</taxon>
        <taxon>Eubacteriales</taxon>
        <taxon>Oscillospiraceae</taxon>
        <taxon>Ruthenibacterium</taxon>
    </lineage>
</organism>
<dbReference type="EMBL" id="VUNJ01000031">
    <property type="protein sequence ID" value="MST93531.1"/>
    <property type="molecule type" value="Genomic_DNA"/>
</dbReference>
<reference evidence="4 5" key="1">
    <citation type="submission" date="2019-08" db="EMBL/GenBank/DDBJ databases">
        <title>In-depth cultivation of the pig gut microbiome towards novel bacterial diversity and tailored functional studies.</title>
        <authorList>
            <person name="Wylensek D."/>
            <person name="Hitch T.C.A."/>
            <person name="Clavel T."/>
        </authorList>
    </citation>
    <scope>NUCLEOTIDE SEQUENCE [LARGE SCALE GENOMIC DNA]</scope>
    <source>
        <strain evidence="4 5">WCA3-601-WT-6J</strain>
    </source>
</reference>
<gene>
    <name evidence="4" type="ORF">FYJ76_16590</name>
</gene>
<keyword evidence="2" id="KW-0812">Transmembrane</keyword>
<evidence type="ECO:0000256" key="2">
    <source>
        <dbReference type="SAM" id="Phobius"/>
    </source>
</evidence>
<feature type="transmembrane region" description="Helical" evidence="2">
    <location>
        <begin position="1288"/>
        <end position="1308"/>
    </location>
</feature>
<dbReference type="NCBIfam" id="NF047446">
    <property type="entry name" value="barrel_OmpL47"/>
    <property type="match status" value="1"/>
</dbReference>
<sequence>MNRIKKVSRPAASLLALLLCVMLLASTAFAAGGALGADRNGTPYTYVIGYMYSGSSQTVNTREIFTSPNNYDIWLCPVCGRDPLGNSQGTALAPNLYMPCYGYDIAAAGGDMSIRYALVRHRHNNGQLSDDRVYIPVNVPMYAGCYYGYDLTEPAGVQVSAPTGWQRDSAVVRFSGGTDTGTSLPDWSAAPGDYGSGIHHYEYQINGGAWTGCPVGDPTVTITAGGITTVTARVVDGAGNASGQTATAKVYIDPAPPNVPGLTLSTEQWTNTSVTATVKDNGDAHSGVARTEYSLDGGSWTAYGGVLSIAEHGKHTVSARAIDNVGRVSGTASKTALVDKVAPVISNVEQQPDSGHTEMTLAVTATDADSGVKGYAVTTEEKAPALDKFQDSAPKADHNGVYYIWAADKAGNISAAAKVNVTALDIVPPVVVKVETQRTWDATENWAKVTAQDDNSGVVAIGWERAEKDMRSRHAPDPIIWVDSTAEAAFIFTENGSYNAYARDLAGNVSEPYPFIIDHIDKHSPVIDSVEWDKGWSQSKTITVKAHDTESGLGQYAVTRTADRPAEWQDSNVFANITENGTYYLWAKDNVQRVSADADADGGEGTPDPGPEEIVIDTIDRSRPVMDDILHSAADNAPAGMFGYPHFNEVDRPELLAHDLADEGWTDSGIKAIYYQFAADEDSLEADWLTYDELDKPAMREEYFGNIYAKAEDNAGNVSDAIFAGFMFEQTEPVAEKNLTPNHWTNGTVEIDLSTDDNLSGVRDITLPDGSVVDATQAKYTVDKNGVYNFSVRDYCGNILSYPVEVSNIDLLAPAADYEVMPGDWTNKPVTIRVTAADPEPEDGYAPSGVKSVTMPDGTVVEGGTTDFVADANGKYDFIITDNGGNTFTLRTEVSNIDYLAPEAEYSVTPDIWTNGPAAIHVTATDPEPEDGYAPSGVKSITMPDGTVVDGDAADFTVSVNGTYDFIITDNGGNTATLHAEVGNVDTARPAVDFHFEPLDGGDRTIIMEYGKTEYYNYDIIMNARADDVGSGIERYEYKAGDGEWMAFDPADPPKFTEEQIIHIVVRVWDVAGNVSEEKARDIVLDKTPPTASHTLTPGKDGKVNINLGTDGSICGVQSITRPDGSVAYGVDTLVFEVDRNGDYDFFVWDRCGNLLKYTVPVDSFAAPVKPEPAPSEPKPEPKPEPEPDSEPEGPEAPVELPVQEDDRALTLADLVCTLFSILFAIFVWLRRKEDGGEDEQAEQVDETIEEDEPRGYTVQKTVNAVLAVLSVVLFFLTQPLVWRFRFVDWWTVLFVLLCGTALAMLIWRRRSESATEEDTDEEKKEECTCICTQNQLQ</sequence>
<comment type="caution">
    <text evidence="4">The sequence shown here is derived from an EMBL/GenBank/DDBJ whole genome shotgun (WGS) entry which is preliminary data.</text>
</comment>
<evidence type="ECO:0008006" key="6">
    <source>
        <dbReference type="Google" id="ProtNLM"/>
    </source>
</evidence>
<name>A0A6I2UDT3_9FIRM</name>
<evidence type="ECO:0000313" key="5">
    <source>
        <dbReference type="Proteomes" id="UP000431913"/>
    </source>
</evidence>
<keyword evidence="2" id="KW-0472">Membrane</keyword>
<accession>A0A6I2UDT3</accession>
<evidence type="ECO:0000256" key="1">
    <source>
        <dbReference type="SAM" id="MobiDB-lite"/>
    </source>
</evidence>
<feature type="chain" id="PRO_5026150361" description="Bacterial Ig-like domain-containing protein" evidence="3">
    <location>
        <begin position="31"/>
        <end position="1338"/>
    </location>
</feature>
<dbReference type="InterPro" id="IPR058094">
    <property type="entry name" value="Ig-like_OmpL47-like"/>
</dbReference>
<evidence type="ECO:0000256" key="3">
    <source>
        <dbReference type="SAM" id="SignalP"/>
    </source>
</evidence>